<dbReference type="InterPro" id="IPR023214">
    <property type="entry name" value="HAD_sf"/>
</dbReference>
<organism evidence="1 2">
    <name type="scientific">Oceanidesulfovibrio indonesiensis</name>
    <dbReference type="NCBI Taxonomy" id="54767"/>
    <lineage>
        <taxon>Bacteria</taxon>
        <taxon>Pseudomonadati</taxon>
        <taxon>Thermodesulfobacteriota</taxon>
        <taxon>Desulfovibrionia</taxon>
        <taxon>Desulfovibrionales</taxon>
        <taxon>Desulfovibrionaceae</taxon>
        <taxon>Oceanidesulfovibrio</taxon>
    </lineage>
</organism>
<accession>A0A7M3MD74</accession>
<sequence length="160" mass="16992">MIEIQIPGLRTLRVQTLVLDFNGTMACDGKLLPGVSERLCELSRNLDVVVVTADTYGTVGRELDGLPMTIGNLAERVSASVDEDEAKARLVRSFKADVVFIGNGRNDAPAMRAAALGIVLIQAECAATSALVAADIASTCIENALDLLLKPKRLIASLRV</sequence>
<gene>
    <name evidence="1" type="ORF">DPQ33_12640</name>
</gene>
<dbReference type="InterPro" id="IPR036412">
    <property type="entry name" value="HAD-like_sf"/>
</dbReference>
<dbReference type="SUPFAM" id="SSF56784">
    <property type="entry name" value="HAD-like"/>
    <property type="match status" value="1"/>
</dbReference>
<dbReference type="RefSeq" id="WP_144303590.1">
    <property type="nucleotide sequence ID" value="NZ_QMIE01000012.1"/>
</dbReference>
<keyword evidence="2" id="KW-1185">Reference proteome</keyword>
<dbReference type="Gene3D" id="3.40.50.1000">
    <property type="entry name" value="HAD superfamily/HAD-like"/>
    <property type="match status" value="1"/>
</dbReference>
<proteinExistence type="predicted"/>
<name>A0A7M3MD74_9BACT</name>
<dbReference type="OrthoDB" id="159409at2"/>
<dbReference type="AlphaFoldDB" id="A0A7M3MD74"/>
<evidence type="ECO:0000313" key="1">
    <source>
        <dbReference type="EMBL" id="TVM16166.1"/>
    </source>
</evidence>
<reference evidence="1 2" key="1">
    <citation type="submission" date="2018-06" db="EMBL/GenBank/DDBJ databases">
        <title>Complete genome of Desulfovibrio indonesiensis P37SLT.</title>
        <authorList>
            <person name="Crispim J.S."/>
            <person name="Vidigal P.M.P."/>
            <person name="Silva L.C.F."/>
            <person name="Laguardia C.N."/>
            <person name="Araujo L.C."/>
            <person name="Dias R.S."/>
            <person name="Sousa M.P."/>
            <person name="Paula S.O."/>
            <person name="Silva C."/>
        </authorList>
    </citation>
    <scope>NUCLEOTIDE SEQUENCE [LARGE SCALE GENOMIC DNA]</scope>
    <source>
        <strain evidence="1 2">P37SLT</strain>
    </source>
</reference>
<dbReference type="Proteomes" id="UP000448292">
    <property type="component" value="Unassembled WGS sequence"/>
</dbReference>
<evidence type="ECO:0000313" key="2">
    <source>
        <dbReference type="Proteomes" id="UP000448292"/>
    </source>
</evidence>
<dbReference type="EMBL" id="QMIE01000012">
    <property type="protein sequence ID" value="TVM16166.1"/>
    <property type="molecule type" value="Genomic_DNA"/>
</dbReference>
<comment type="caution">
    <text evidence="1">The sequence shown here is derived from an EMBL/GenBank/DDBJ whole genome shotgun (WGS) entry which is preliminary data.</text>
</comment>
<protein>
    <submittedName>
        <fullName evidence="1">ATPase P</fullName>
    </submittedName>
</protein>